<keyword evidence="2" id="KW-1185">Reference proteome</keyword>
<reference evidence="1 2" key="1">
    <citation type="submission" date="2016-07" db="EMBL/GenBank/DDBJ databases">
        <title>Pervasive Adenine N6-methylation of Active Genes in Fungi.</title>
        <authorList>
            <consortium name="DOE Joint Genome Institute"/>
            <person name="Mondo S.J."/>
            <person name="Dannebaum R.O."/>
            <person name="Kuo R.C."/>
            <person name="Labutti K."/>
            <person name="Haridas S."/>
            <person name="Kuo A."/>
            <person name="Salamov A."/>
            <person name="Ahrendt S.R."/>
            <person name="Lipzen A."/>
            <person name="Sullivan W."/>
            <person name="Andreopoulos W.B."/>
            <person name="Clum A."/>
            <person name="Lindquist E."/>
            <person name="Daum C."/>
            <person name="Ramamoorthy G.K."/>
            <person name="Gryganskyi A."/>
            <person name="Culley D."/>
            <person name="Magnuson J.K."/>
            <person name="James T.Y."/>
            <person name="O'Malley M.A."/>
            <person name="Stajich J.E."/>
            <person name="Spatafora J.W."/>
            <person name="Visel A."/>
            <person name="Grigoriev I.V."/>
        </authorList>
    </citation>
    <scope>NUCLEOTIDE SEQUENCE [LARGE SCALE GENOMIC DNA]</scope>
    <source>
        <strain evidence="1 2">ATCC 12442</strain>
    </source>
</reference>
<dbReference type="RefSeq" id="XP_040739541.1">
    <property type="nucleotide sequence ID" value="XM_040883320.1"/>
</dbReference>
<gene>
    <name evidence="1" type="ORF">DL89DRAFT_130895</name>
</gene>
<dbReference type="GeneID" id="63799968"/>
<dbReference type="EMBL" id="MCFD01000040">
    <property type="protein sequence ID" value="ORX65228.1"/>
    <property type="molecule type" value="Genomic_DNA"/>
</dbReference>
<sequence>MPFAQEPPASKAGCCLRARPCERHFVRWLIYGPLSAARVMPHDLQPVCPTNSWEMVLCIIVAYSAVPSSTVTREKGANSVVCAYSSTICLSVPLPLLPAMAPAACQPRSNRRRTPTFCYSTSRRDYLQVHMSCAPLDDLFWCQTRSLCPLPAWMQQVSVLLLFERVSSVSVRKIV</sequence>
<proteinExistence type="predicted"/>
<protein>
    <submittedName>
        <fullName evidence="1">Uncharacterized protein</fullName>
    </submittedName>
</protein>
<name>A0A1Y1VVA9_9FUNG</name>
<evidence type="ECO:0000313" key="1">
    <source>
        <dbReference type="EMBL" id="ORX65228.1"/>
    </source>
</evidence>
<accession>A0A1Y1VVA9</accession>
<comment type="caution">
    <text evidence="1">The sequence shown here is derived from an EMBL/GenBank/DDBJ whole genome shotgun (WGS) entry which is preliminary data.</text>
</comment>
<evidence type="ECO:0000313" key="2">
    <source>
        <dbReference type="Proteomes" id="UP000193922"/>
    </source>
</evidence>
<organism evidence="1 2">
    <name type="scientific">Linderina pennispora</name>
    <dbReference type="NCBI Taxonomy" id="61395"/>
    <lineage>
        <taxon>Eukaryota</taxon>
        <taxon>Fungi</taxon>
        <taxon>Fungi incertae sedis</taxon>
        <taxon>Zoopagomycota</taxon>
        <taxon>Kickxellomycotina</taxon>
        <taxon>Kickxellomycetes</taxon>
        <taxon>Kickxellales</taxon>
        <taxon>Kickxellaceae</taxon>
        <taxon>Linderina</taxon>
    </lineage>
</organism>
<dbReference type="Proteomes" id="UP000193922">
    <property type="component" value="Unassembled WGS sequence"/>
</dbReference>
<dbReference type="AlphaFoldDB" id="A0A1Y1VVA9"/>